<name>A0A834PFX3_VESPE</name>
<comment type="caution">
    <text evidence="1">The sequence shown here is derived from an EMBL/GenBank/DDBJ whole genome shotgun (WGS) entry which is preliminary data.</text>
</comment>
<dbReference type="Proteomes" id="UP000600918">
    <property type="component" value="Unassembled WGS sequence"/>
</dbReference>
<sequence>MGGAKELEAEGANLTEKQKVAIKKWYLKEHSFLIPSFPSSEYYSLRSVRGIVLLMYCTKDGGIRRKKER</sequence>
<keyword evidence="2" id="KW-1185">Reference proteome</keyword>
<dbReference type="AlphaFoldDB" id="A0A834PFX3"/>
<organism evidence="1 2">
    <name type="scientific">Vespula pensylvanica</name>
    <name type="common">Western yellow jacket</name>
    <name type="synonym">Wasp</name>
    <dbReference type="NCBI Taxonomy" id="30213"/>
    <lineage>
        <taxon>Eukaryota</taxon>
        <taxon>Metazoa</taxon>
        <taxon>Ecdysozoa</taxon>
        <taxon>Arthropoda</taxon>
        <taxon>Hexapoda</taxon>
        <taxon>Insecta</taxon>
        <taxon>Pterygota</taxon>
        <taxon>Neoptera</taxon>
        <taxon>Endopterygota</taxon>
        <taxon>Hymenoptera</taxon>
        <taxon>Apocrita</taxon>
        <taxon>Aculeata</taxon>
        <taxon>Vespoidea</taxon>
        <taxon>Vespidae</taxon>
        <taxon>Vespinae</taxon>
        <taxon>Vespula</taxon>
    </lineage>
</organism>
<accession>A0A834PFX3</accession>
<gene>
    <name evidence="1" type="ORF">H0235_001433</name>
</gene>
<reference evidence="1" key="1">
    <citation type="journal article" date="2020" name="G3 (Bethesda)">
        <title>High-Quality Assemblies for Three Invasive Social Wasps from the &lt;i&gt;Vespula&lt;/i&gt; Genus.</title>
        <authorList>
            <person name="Harrop T.W.R."/>
            <person name="Guhlin J."/>
            <person name="McLaughlin G.M."/>
            <person name="Permina E."/>
            <person name="Stockwell P."/>
            <person name="Gilligan J."/>
            <person name="Le Lec M.F."/>
            <person name="Gruber M.A.M."/>
            <person name="Quinn O."/>
            <person name="Lovegrove M."/>
            <person name="Duncan E.J."/>
            <person name="Remnant E.J."/>
            <person name="Van Eeckhoven J."/>
            <person name="Graham B."/>
            <person name="Knapp R.A."/>
            <person name="Langford K.W."/>
            <person name="Kronenberg Z."/>
            <person name="Press M.O."/>
            <person name="Eacker S.M."/>
            <person name="Wilson-Rankin E.E."/>
            <person name="Purcell J."/>
            <person name="Lester P.J."/>
            <person name="Dearden P.K."/>
        </authorList>
    </citation>
    <scope>NUCLEOTIDE SEQUENCE</scope>
    <source>
        <strain evidence="1">Volc-1</strain>
    </source>
</reference>
<evidence type="ECO:0000313" key="2">
    <source>
        <dbReference type="Proteomes" id="UP000600918"/>
    </source>
</evidence>
<protein>
    <submittedName>
        <fullName evidence="1">Uncharacterized protein</fullName>
    </submittedName>
</protein>
<evidence type="ECO:0000313" key="1">
    <source>
        <dbReference type="EMBL" id="KAF7439042.1"/>
    </source>
</evidence>
<dbReference type="EMBL" id="JACSDY010000001">
    <property type="protein sequence ID" value="KAF7439042.1"/>
    <property type="molecule type" value="Genomic_DNA"/>
</dbReference>
<proteinExistence type="predicted"/>